<organism evidence="1 2">
    <name type="scientific">Mycobacterium celatum</name>
    <dbReference type="NCBI Taxonomy" id="28045"/>
    <lineage>
        <taxon>Bacteria</taxon>
        <taxon>Bacillati</taxon>
        <taxon>Actinomycetota</taxon>
        <taxon>Actinomycetes</taxon>
        <taxon>Mycobacteriales</taxon>
        <taxon>Mycobacteriaceae</taxon>
        <taxon>Mycobacterium</taxon>
    </lineage>
</organism>
<evidence type="ECO:0000313" key="1">
    <source>
        <dbReference type="EMBL" id="PIB75663.1"/>
    </source>
</evidence>
<proteinExistence type="predicted"/>
<sequence length="162" mass="18399">MGVAACEVLDELIRRVRATAQSTAENAPLTLSDLRQFPDIIKAVTSVLGTMNTMFEVMVEGGEAVEDRRQPLLRFVARLQSEHYHVANDFTITAITDWLALHNSDDPDIQVQLEADNIARAEQAAVYEDRIKRMAAEIERIEQGYAQRVRDLIKPTLETRYR</sequence>
<protein>
    <submittedName>
        <fullName evidence="1">Uncharacterized protein</fullName>
    </submittedName>
</protein>
<evidence type="ECO:0000313" key="2">
    <source>
        <dbReference type="Proteomes" id="UP000230971"/>
    </source>
</evidence>
<dbReference type="EMBL" id="PDKV01000031">
    <property type="protein sequence ID" value="PIB75663.1"/>
    <property type="molecule type" value="Genomic_DNA"/>
</dbReference>
<reference evidence="1 2" key="1">
    <citation type="journal article" date="2017" name="Infect. Genet. Evol.">
        <title>The new phylogeny of the genus Mycobacterium: The old and the news.</title>
        <authorList>
            <person name="Tortoli E."/>
            <person name="Fedrizzi T."/>
            <person name="Meehan C.J."/>
            <person name="Trovato A."/>
            <person name="Grottola A."/>
            <person name="Giacobazzi E."/>
            <person name="Serpini G.F."/>
            <person name="Tagliazucchi S."/>
            <person name="Fabio A."/>
            <person name="Bettua C."/>
            <person name="Bertorelli R."/>
            <person name="Frascaro F."/>
            <person name="De Sanctis V."/>
            <person name="Pecorari M."/>
            <person name="Jousson O."/>
            <person name="Segata N."/>
            <person name="Cirillo D.M."/>
        </authorList>
    </citation>
    <scope>NUCLEOTIDE SEQUENCE [LARGE SCALE GENOMIC DNA]</scope>
    <source>
        <strain evidence="1 2">NCTC 12882</strain>
    </source>
</reference>
<comment type="caution">
    <text evidence="1">The sequence shown here is derived from an EMBL/GenBank/DDBJ whole genome shotgun (WGS) entry which is preliminary data.</text>
</comment>
<dbReference type="Proteomes" id="UP000230971">
    <property type="component" value="Unassembled WGS sequence"/>
</dbReference>
<name>A0A2G5PC94_MYCCE</name>
<dbReference type="AlphaFoldDB" id="A0A2G5PC94"/>
<gene>
    <name evidence="1" type="ORF">CQY23_19595</name>
</gene>
<accession>A0A2G5PC94</accession>